<dbReference type="InParanoid" id="A0A061EEX3"/>
<dbReference type="Proteomes" id="UP000026915">
    <property type="component" value="Chromosome 4"/>
</dbReference>
<keyword evidence="3" id="KW-1185">Reference proteome</keyword>
<evidence type="ECO:0000313" key="3">
    <source>
        <dbReference type="Proteomes" id="UP000026915"/>
    </source>
</evidence>
<name>A0A061EEX3_THECC</name>
<sequence length="74" mass="8393">MAMSDDYAFDQMHNDYVKDDTTNLNDDNYVGGQDDYLEEDRGDNNDIPDCNHVYGGTEHATTIVLEDVQCDDPI</sequence>
<accession>A0A061EEX3</accession>
<organism evidence="2 3">
    <name type="scientific">Theobroma cacao</name>
    <name type="common">Cacao</name>
    <name type="synonym">Cocoa</name>
    <dbReference type="NCBI Taxonomy" id="3641"/>
    <lineage>
        <taxon>Eukaryota</taxon>
        <taxon>Viridiplantae</taxon>
        <taxon>Streptophyta</taxon>
        <taxon>Embryophyta</taxon>
        <taxon>Tracheophyta</taxon>
        <taxon>Spermatophyta</taxon>
        <taxon>Magnoliopsida</taxon>
        <taxon>eudicotyledons</taxon>
        <taxon>Gunneridae</taxon>
        <taxon>Pentapetalae</taxon>
        <taxon>rosids</taxon>
        <taxon>malvids</taxon>
        <taxon>Malvales</taxon>
        <taxon>Malvaceae</taxon>
        <taxon>Byttnerioideae</taxon>
        <taxon>Theobroma</taxon>
    </lineage>
</organism>
<evidence type="ECO:0000313" key="2">
    <source>
        <dbReference type="EMBL" id="EOY03550.1"/>
    </source>
</evidence>
<dbReference type="Gramene" id="EOY03550">
    <property type="protein sequence ID" value="EOY03550"/>
    <property type="gene ID" value="TCM_018663"/>
</dbReference>
<proteinExistence type="predicted"/>
<feature type="region of interest" description="Disordered" evidence="1">
    <location>
        <begin position="19"/>
        <end position="44"/>
    </location>
</feature>
<evidence type="ECO:0000256" key="1">
    <source>
        <dbReference type="SAM" id="MobiDB-lite"/>
    </source>
</evidence>
<dbReference type="HOGENOM" id="CLU_146342_1_0_1"/>
<protein>
    <submittedName>
        <fullName evidence="2">Uncharacterized protein</fullName>
    </submittedName>
</protein>
<reference evidence="2 3" key="1">
    <citation type="journal article" date="2013" name="Genome Biol.">
        <title>The genome sequence of the most widely cultivated cacao type and its use to identify candidate genes regulating pod color.</title>
        <authorList>
            <person name="Motamayor J.C."/>
            <person name="Mockaitis K."/>
            <person name="Schmutz J."/>
            <person name="Haiminen N."/>
            <person name="Iii D.L."/>
            <person name="Cornejo O."/>
            <person name="Findley S.D."/>
            <person name="Zheng P."/>
            <person name="Utro F."/>
            <person name="Royaert S."/>
            <person name="Saski C."/>
            <person name="Jenkins J."/>
            <person name="Podicheti R."/>
            <person name="Zhao M."/>
            <person name="Scheffler B.E."/>
            <person name="Stack J.C."/>
            <person name="Feltus F.A."/>
            <person name="Mustiga G.M."/>
            <person name="Amores F."/>
            <person name="Phillips W."/>
            <person name="Marelli J.P."/>
            <person name="May G.D."/>
            <person name="Shapiro H."/>
            <person name="Ma J."/>
            <person name="Bustamante C.D."/>
            <person name="Schnell R.J."/>
            <person name="Main D."/>
            <person name="Gilbert D."/>
            <person name="Parida L."/>
            <person name="Kuhn D.N."/>
        </authorList>
    </citation>
    <scope>NUCLEOTIDE SEQUENCE [LARGE SCALE GENOMIC DNA]</scope>
    <source>
        <strain evidence="3">cv. Matina 1-6</strain>
    </source>
</reference>
<gene>
    <name evidence="2" type="ORF">TCM_018663</name>
</gene>
<dbReference type="AlphaFoldDB" id="A0A061EEX3"/>
<dbReference type="EMBL" id="CM001882">
    <property type="protein sequence ID" value="EOY03550.1"/>
    <property type="molecule type" value="Genomic_DNA"/>
</dbReference>